<dbReference type="Proteomes" id="UP001218218">
    <property type="component" value="Unassembled WGS sequence"/>
</dbReference>
<comment type="caution">
    <text evidence="2">The sequence shown here is derived from an EMBL/GenBank/DDBJ whole genome shotgun (WGS) entry which is preliminary data.</text>
</comment>
<feature type="region of interest" description="Disordered" evidence="1">
    <location>
        <begin position="162"/>
        <end position="189"/>
    </location>
</feature>
<sequence length="565" mass="61759">MSAPSRHSRRLGGEPATGYVPLFHTQPLTPTPENQPEPNSHTHFPTIQPPVTGRHVLVFIYRDLRYPPLLEGGSVVPYEEEDTVFDIGVANTAYFHQLFSESDRSIQSYQSYMSSSPPPRLSPASEAGPDTLAVESLVDIDLLEVQGHSTSDSLHTLERDYSPFHEHSPLPVQAPHSPAPQSDLAPLPGNGSLAQLRLRRIFSPVPATHSSSNGAAVYIGFPLSDHPTRRNFFEPAIPVSSRTPLLSDLPGALRSANTPVSQILNHVCASLDGTPFHIAWSKLMLEVHEPGYCAVSNGYREIGLLRDHLHVSQVTVEPATHNNTSSVTFQLNNLGVETPLFVLYCFPAVVPVPVAPTVSLPHARTPAVRAPQSRSRSHTPAPPAVPMPSIADVLSSILKTSLALDQHFLADGFRLAELLDSNYGTAYLQIRQALLIESVYSRGRALIAQLTSHDVAAWAGIKPATYANNRTFVINARSTLQFLRHRAATDVAAQSSDVRRREEALKDFLSRCFSVDILTSEWDAADSPPESLKVGSAPVADLKARIEPYLAQDLKAYRAQRLETC</sequence>
<dbReference type="EMBL" id="JARIHO010000114">
    <property type="protein sequence ID" value="KAJ7302581.1"/>
    <property type="molecule type" value="Genomic_DNA"/>
</dbReference>
<evidence type="ECO:0000313" key="2">
    <source>
        <dbReference type="EMBL" id="KAJ7302581.1"/>
    </source>
</evidence>
<keyword evidence="3" id="KW-1185">Reference proteome</keyword>
<dbReference type="AlphaFoldDB" id="A0AAD6Z065"/>
<feature type="region of interest" description="Disordered" evidence="1">
    <location>
        <begin position="363"/>
        <end position="384"/>
    </location>
</feature>
<organism evidence="2 3">
    <name type="scientific">Mycena albidolilacea</name>
    <dbReference type="NCBI Taxonomy" id="1033008"/>
    <lineage>
        <taxon>Eukaryota</taxon>
        <taxon>Fungi</taxon>
        <taxon>Dikarya</taxon>
        <taxon>Basidiomycota</taxon>
        <taxon>Agaricomycotina</taxon>
        <taxon>Agaricomycetes</taxon>
        <taxon>Agaricomycetidae</taxon>
        <taxon>Agaricales</taxon>
        <taxon>Marasmiineae</taxon>
        <taxon>Mycenaceae</taxon>
        <taxon>Mycena</taxon>
    </lineage>
</organism>
<feature type="region of interest" description="Disordered" evidence="1">
    <location>
        <begin position="1"/>
        <end position="47"/>
    </location>
</feature>
<evidence type="ECO:0000256" key="1">
    <source>
        <dbReference type="SAM" id="MobiDB-lite"/>
    </source>
</evidence>
<reference evidence="2" key="1">
    <citation type="submission" date="2023-03" db="EMBL/GenBank/DDBJ databases">
        <title>Massive genome expansion in bonnet fungi (Mycena s.s.) driven by repeated elements and novel gene families across ecological guilds.</title>
        <authorList>
            <consortium name="Lawrence Berkeley National Laboratory"/>
            <person name="Harder C.B."/>
            <person name="Miyauchi S."/>
            <person name="Viragh M."/>
            <person name="Kuo A."/>
            <person name="Thoen E."/>
            <person name="Andreopoulos B."/>
            <person name="Lu D."/>
            <person name="Skrede I."/>
            <person name="Drula E."/>
            <person name="Henrissat B."/>
            <person name="Morin E."/>
            <person name="Kohler A."/>
            <person name="Barry K."/>
            <person name="LaButti K."/>
            <person name="Morin E."/>
            <person name="Salamov A."/>
            <person name="Lipzen A."/>
            <person name="Mereny Z."/>
            <person name="Hegedus B."/>
            <person name="Baldrian P."/>
            <person name="Stursova M."/>
            <person name="Weitz H."/>
            <person name="Taylor A."/>
            <person name="Grigoriev I.V."/>
            <person name="Nagy L.G."/>
            <person name="Martin F."/>
            <person name="Kauserud H."/>
        </authorList>
    </citation>
    <scope>NUCLEOTIDE SEQUENCE</scope>
    <source>
        <strain evidence="2">CBHHK002</strain>
    </source>
</reference>
<gene>
    <name evidence="2" type="ORF">DFH08DRAFT_989028</name>
</gene>
<name>A0AAD6Z065_9AGAR</name>
<protein>
    <submittedName>
        <fullName evidence="2">Uncharacterized protein</fullName>
    </submittedName>
</protein>
<accession>A0AAD6Z065</accession>
<feature type="compositionally biased region" description="Basic residues" evidence="1">
    <location>
        <begin position="1"/>
        <end position="10"/>
    </location>
</feature>
<feature type="compositionally biased region" description="Polar residues" evidence="1">
    <location>
        <begin position="36"/>
        <end position="45"/>
    </location>
</feature>
<evidence type="ECO:0000313" key="3">
    <source>
        <dbReference type="Proteomes" id="UP001218218"/>
    </source>
</evidence>
<proteinExistence type="predicted"/>